<feature type="short sequence motif" description="TFG box" evidence="8">
    <location>
        <begin position="548"/>
        <end position="568"/>
    </location>
</feature>
<feature type="compositionally biased region" description="Acidic residues" evidence="9">
    <location>
        <begin position="503"/>
        <end position="518"/>
    </location>
</feature>
<dbReference type="PROSITE" id="PS51513">
    <property type="entry name" value="FFD"/>
    <property type="match status" value="1"/>
</dbReference>
<comment type="function">
    <text evidence="6">As a component of the decapping complex, involved in the degradation of mRNAs. Promotes P-body formation. Translational repressor.</text>
</comment>
<name>A0AAX6I647_IRIPA</name>
<dbReference type="GO" id="GO:0003729">
    <property type="term" value="F:mRNA binding"/>
    <property type="evidence" value="ECO:0007669"/>
    <property type="project" value="TreeGrafter"/>
</dbReference>
<dbReference type="SUPFAM" id="SSF50182">
    <property type="entry name" value="Sm-like ribonucleoproteins"/>
    <property type="match status" value="1"/>
</dbReference>
<evidence type="ECO:0000256" key="6">
    <source>
        <dbReference type="ARBA" id="ARBA00059323"/>
    </source>
</evidence>
<evidence type="ECO:0000256" key="5">
    <source>
        <dbReference type="ARBA" id="ARBA00022664"/>
    </source>
</evidence>
<protein>
    <submittedName>
        <fullName evidence="14">Protein decapping 5-like isoform X1</fullName>
    </submittedName>
</protein>
<feature type="domain" description="DFDF" evidence="10">
    <location>
        <begin position="463"/>
        <end position="499"/>
    </location>
</feature>
<feature type="domain" description="TFG box profile" evidence="12">
    <location>
        <begin position="548"/>
        <end position="568"/>
    </location>
</feature>
<comment type="caution">
    <text evidence="14">The sequence shown here is derived from an EMBL/GenBank/DDBJ whole genome shotgun (WGS) entry which is preliminary data.</text>
</comment>
<dbReference type="SMART" id="SM01199">
    <property type="entry name" value="FDF"/>
    <property type="match status" value="1"/>
</dbReference>
<dbReference type="Gene3D" id="2.30.30.100">
    <property type="match status" value="1"/>
</dbReference>
<dbReference type="PANTHER" id="PTHR13586:SF0">
    <property type="entry name" value="TRAILER HITCH, ISOFORM H"/>
    <property type="match status" value="1"/>
</dbReference>
<dbReference type="CDD" id="cd01736">
    <property type="entry name" value="LSm14_N"/>
    <property type="match status" value="1"/>
</dbReference>
<feature type="region of interest" description="Disordered" evidence="9">
    <location>
        <begin position="495"/>
        <end position="519"/>
    </location>
</feature>
<feature type="domain" description="Sm" evidence="13">
    <location>
        <begin position="14"/>
        <end position="97"/>
    </location>
</feature>
<evidence type="ECO:0000259" key="12">
    <source>
        <dbReference type="PROSITE" id="PS51536"/>
    </source>
</evidence>
<dbReference type="InterPro" id="IPR019050">
    <property type="entry name" value="FDF_dom"/>
</dbReference>
<evidence type="ECO:0000256" key="8">
    <source>
        <dbReference type="PROSITE-ProRule" id="PRU00869"/>
    </source>
</evidence>
<dbReference type="Pfam" id="PF12701">
    <property type="entry name" value="LSM14"/>
    <property type="match status" value="1"/>
</dbReference>
<dbReference type="GO" id="GO:0033962">
    <property type="term" value="P:P-body assembly"/>
    <property type="evidence" value="ECO:0007669"/>
    <property type="project" value="TreeGrafter"/>
</dbReference>
<gene>
    <name evidence="14" type="ORF">M6B38_274610</name>
</gene>
<evidence type="ECO:0000256" key="7">
    <source>
        <dbReference type="PROSITE-ProRule" id="PRU00846"/>
    </source>
</evidence>
<feature type="compositionally biased region" description="Gly residues" evidence="9">
    <location>
        <begin position="574"/>
        <end position="584"/>
    </location>
</feature>
<dbReference type="InterPro" id="IPR010920">
    <property type="entry name" value="LSM_dom_sf"/>
</dbReference>
<evidence type="ECO:0000256" key="1">
    <source>
        <dbReference type="ARBA" id="ARBA00004201"/>
    </source>
</evidence>
<sequence>MAAESSRSAPTPSTSSSAADSYIGSLISLTSKFEIRYEGVLYNINTEESSIGLKNVRSFGTEGRKKDGPQIPASDKIYEYILFRGSDIKDLEVKSAPPAQAAPVHNDHAIVQSHYSRPPPSSTSLPSVGSGTVADLSLQTAQMGLPRSPFQGNVPLYQPGGSLGSWGSSTAASTVHGSGLAMPTAMPMYWQGYYAPTGTLPHLQQPPFFRPPPGMALPHSMQQPLQFPGLTSSLPSGSQNLQDYPSPLLPPLNSSLTSISASTLPSMLAPAQASSLGSEASPSQIPTNPPVLSLPAAAIGVHLSSVPPLPSNLETVASISQNVPASITSMGRLAPIPNMSYPTIQPLPSVDGSSSASQVETSVPMVTPVQLLHPAVSAVPSSQPLHPAVSAVPSSQPLQTLSKGIDVEAQETKTKPLLPEPPVLSPPESNEPILPLPTLTHLKPNGAVMHSHQINRGRGRGRGYSRPVAKFTEDFDFTAMNEKFKKDEVWGHLGKNKSQLRDGDDDEAEDTLYEDDDESSKFDAKPVYVKDDFFDTISCNSLDRGGRNGRTRYSEQLKIDTETFGNFPRHRPVRGGGRGFRGGRTQGSYYGRGGNEYGWRGQGQVGPYRPF</sequence>
<evidence type="ECO:0000256" key="2">
    <source>
        <dbReference type="ARBA" id="ARBA00010415"/>
    </source>
</evidence>
<dbReference type="AlphaFoldDB" id="A0AAX6I647"/>
<accession>A0AAX6I647</accession>
<keyword evidence="3" id="KW-0963">Cytoplasm</keyword>
<dbReference type="Pfam" id="PF09532">
    <property type="entry name" value="FDF"/>
    <property type="match status" value="1"/>
</dbReference>
<evidence type="ECO:0000259" key="11">
    <source>
        <dbReference type="PROSITE" id="PS51513"/>
    </source>
</evidence>
<dbReference type="InterPro" id="IPR025609">
    <property type="entry name" value="Lsm14-like_N"/>
</dbReference>
<feature type="region of interest" description="Disordered" evidence="9">
    <location>
        <begin position="565"/>
        <end position="584"/>
    </location>
</feature>
<dbReference type="SMART" id="SM01271">
    <property type="entry name" value="LSM14"/>
    <property type="match status" value="1"/>
</dbReference>
<dbReference type="InterPro" id="IPR025762">
    <property type="entry name" value="DFDF"/>
</dbReference>
<feature type="short sequence motif" description="FFD box" evidence="7">
    <location>
        <begin position="526"/>
        <end position="541"/>
    </location>
</feature>
<evidence type="ECO:0000313" key="14">
    <source>
        <dbReference type="EMBL" id="KAJ6848756.1"/>
    </source>
</evidence>
<evidence type="ECO:0000259" key="13">
    <source>
        <dbReference type="PROSITE" id="PS52002"/>
    </source>
</evidence>
<dbReference type="GO" id="GO:0000932">
    <property type="term" value="C:P-body"/>
    <property type="evidence" value="ECO:0007669"/>
    <property type="project" value="UniProtKB-SubCell"/>
</dbReference>
<keyword evidence="4" id="KW-0678">Repressor</keyword>
<dbReference type="InterPro" id="IPR025768">
    <property type="entry name" value="TFG_box"/>
</dbReference>
<feature type="compositionally biased region" description="Polar residues" evidence="9">
    <location>
        <begin position="220"/>
        <end position="243"/>
    </location>
</feature>
<dbReference type="PROSITE" id="PS52002">
    <property type="entry name" value="SM"/>
    <property type="match status" value="1"/>
</dbReference>
<dbReference type="GO" id="GO:0006397">
    <property type="term" value="P:mRNA processing"/>
    <property type="evidence" value="ECO:0007669"/>
    <property type="project" value="UniProtKB-KW"/>
</dbReference>
<dbReference type="EMBL" id="JANAVB010004435">
    <property type="protein sequence ID" value="KAJ6848756.1"/>
    <property type="molecule type" value="Genomic_DNA"/>
</dbReference>
<keyword evidence="5" id="KW-0507">mRNA processing</keyword>
<evidence type="ECO:0000256" key="4">
    <source>
        <dbReference type="ARBA" id="ARBA00022491"/>
    </source>
</evidence>
<dbReference type="InterPro" id="IPR025761">
    <property type="entry name" value="FFD_box"/>
</dbReference>
<evidence type="ECO:0000256" key="3">
    <source>
        <dbReference type="ARBA" id="ARBA00022490"/>
    </source>
</evidence>
<dbReference type="FunFam" id="2.30.30.100:FF:000033">
    <property type="entry name" value="Trailer hitch, isoform C"/>
    <property type="match status" value="1"/>
</dbReference>
<comment type="similarity">
    <text evidence="2">Belongs to the LSM14 family.</text>
</comment>
<keyword evidence="15" id="KW-1185">Reference proteome</keyword>
<dbReference type="Proteomes" id="UP001140949">
    <property type="component" value="Unassembled WGS sequence"/>
</dbReference>
<organism evidence="14 15">
    <name type="scientific">Iris pallida</name>
    <name type="common">Sweet iris</name>
    <dbReference type="NCBI Taxonomy" id="29817"/>
    <lineage>
        <taxon>Eukaryota</taxon>
        <taxon>Viridiplantae</taxon>
        <taxon>Streptophyta</taxon>
        <taxon>Embryophyta</taxon>
        <taxon>Tracheophyta</taxon>
        <taxon>Spermatophyta</taxon>
        <taxon>Magnoliopsida</taxon>
        <taxon>Liliopsida</taxon>
        <taxon>Asparagales</taxon>
        <taxon>Iridaceae</taxon>
        <taxon>Iridoideae</taxon>
        <taxon>Irideae</taxon>
        <taxon>Iris</taxon>
    </lineage>
</organism>
<dbReference type="PROSITE" id="PS51536">
    <property type="entry name" value="TFG"/>
    <property type="match status" value="1"/>
</dbReference>
<evidence type="ECO:0000256" key="9">
    <source>
        <dbReference type="SAM" id="MobiDB-lite"/>
    </source>
</evidence>
<evidence type="ECO:0000313" key="15">
    <source>
        <dbReference type="Proteomes" id="UP001140949"/>
    </source>
</evidence>
<evidence type="ECO:0000259" key="10">
    <source>
        <dbReference type="PROSITE" id="PS51512"/>
    </source>
</evidence>
<dbReference type="PROSITE" id="PS51512">
    <property type="entry name" value="DFDF"/>
    <property type="match status" value="1"/>
</dbReference>
<feature type="region of interest" description="Disordered" evidence="9">
    <location>
        <begin position="215"/>
        <end position="249"/>
    </location>
</feature>
<dbReference type="PANTHER" id="PTHR13586">
    <property type="entry name" value="SCD6 PROTEIN-RELATED"/>
    <property type="match status" value="1"/>
</dbReference>
<dbReference type="GO" id="GO:0034063">
    <property type="term" value="P:stress granule assembly"/>
    <property type="evidence" value="ECO:0007669"/>
    <property type="project" value="TreeGrafter"/>
</dbReference>
<feature type="domain" description="FFD box profile" evidence="11">
    <location>
        <begin position="526"/>
        <end position="541"/>
    </location>
</feature>
<reference evidence="14" key="2">
    <citation type="submission" date="2023-04" db="EMBL/GenBank/DDBJ databases">
        <authorList>
            <person name="Bruccoleri R.E."/>
            <person name="Oakeley E.J."/>
            <person name="Faust A.-M."/>
            <person name="Dessus-Babus S."/>
            <person name="Altorfer M."/>
            <person name="Burckhardt D."/>
            <person name="Oertli M."/>
            <person name="Naumann U."/>
            <person name="Petersen F."/>
            <person name="Wong J."/>
        </authorList>
    </citation>
    <scope>NUCLEOTIDE SEQUENCE</scope>
    <source>
        <strain evidence="14">GSM-AAB239-AS_SAM_17_03QT</strain>
        <tissue evidence="14">Leaf</tissue>
    </source>
</reference>
<reference evidence="14" key="1">
    <citation type="journal article" date="2023" name="GigaByte">
        <title>Genome assembly of the bearded iris, Iris pallida Lam.</title>
        <authorList>
            <person name="Bruccoleri R.E."/>
            <person name="Oakeley E.J."/>
            <person name="Faust A.M.E."/>
            <person name="Altorfer M."/>
            <person name="Dessus-Babus S."/>
            <person name="Burckhardt D."/>
            <person name="Oertli M."/>
            <person name="Naumann U."/>
            <person name="Petersen F."/>
            <person name="Wong J."/>
        </authorList>
    </citation>
    <scope>NUCLEOTIDE SEQUENCE</scope>
    <source>
        <strain evidence="14">GSM-AAB239-AS_SAM_17_03QT</strain>
    </source>
</reference>
<comment type="subcellular location">
    <subcellularLocation>
        <location evidence="1">Cytoplasm</location>
        <location evidence="1">P-body</location>
    </subcellularLocation>
</comment>
<proteinExistence type="inferred from homology"/>
<dbReference type="InterPro" id="IPR047575">
    <property type="entry name" value="Sm"/>
</dbReference>